<evidence type="ECO:0000313" key="3">
    <source>
        <dbReference type="Proteomes" id="UP000321419"/>
    </source>
</evidence>
<comment type="caution">
    <text evidence="2">The sequence shown here is derived from an EMBL/GenBank/DDBJ whole genome shotgun (WGS) entry which is preliminary data.</text>
</comment>
<dbReference type="Proteomes" id="UP000321419">
    <property type="component" value="Unassembled WGS sequence"/>
</dbReference>
<dbReference type="OrthoDB" id="9790390at2"/>
<reference evidence="2 3" key="1">
    <citation type="submission" date="2019-07" db="EMBL/GenBank/DDBJ databases">
        <title>Whole genome shotgun sequence of Pseudoalteromonas espejiana NBRC 102222.</title>
        <authorList>
            <person name="Hosoyama A."/>
            <person name="Uohara A."/>
            <person name="Ohji S."/>
            <person name="Ichikawa N."/>
        </authorList>
    </citation>
    <scope>NUCLEOTIDE SEQUENCE [LARGE SCALE GENOMIC DNA]</scope>
    <source>
        <strain evidence="2 3">NBRC 102222</strain>
    </source>
</reference>
<keyword evidence="1" id="KW-1133">Transmembrane helix</keyword>
<name>A0A510XRK9_9GAMM</name>
<protein>
    <submittedName>
        <fullName evidence="2">Uncharacterized protein</fullName>
    </submittedName>
</protein>
<evidence type="ECO:0000313" key="2">
    <source>
        <dbReference type="EMBL" id="GEK53662.1"/>
    </source>
</evidence>
<gene>
    <name evidence="2" type="ORF">PES01_05070</name>
</gene>
<keyword evidence="3" id="KW-1185">Reference proteome</keyword>
<evidence type="ECO:0000256" key="1">
    <source>
        <dbReference type="SAM" id="Phobius"/>
    </source>
</evidence>
<keyword evidence="1" id="KW-0812">Transmembrane</keyword>
<sequence length="166" mass="19252">MNSGAYFETQIGFALVQLLPIFPIVLILFMLFKFSDITQYISEILKISSQKFLLGFGFLSCVLVSDSIFGYFKVSHLRQIIDEKKYQVVAGCVKHYNSETSPTNYRTETFVIENTRFQFSNYTQSLYFTGDDHTDNFITKGQCMEISYVRDGQKNYIFKIIPLTSR</sequence>
<accession>A0A510XRK9</accession>
<dbReference type="RefSeq" id="WP_089349715.1">
    <property type="nucleotide sequence ID" value="NZ_BJUM01000004.1"/>
</dbReference>
<organism evidence="2 3">
    <name type="scientific">Pseudoalteromonas espejiana</name>
    <dbReference type="NCBI Taxonomy" id="28107"/>
    <lineage>
        <taxon>Bacteria</taxon>
        <taxon>Pseudomonadati</taxon>
        <taxon>Pseudomonadota</taxon>
        <taxon>Gammaproteobacteria</taxon>
        <taxon>Alteromonadales</taxon>
        <taxon>Pseudoalteromonadaceae</taxon>
        <taxon>Pseudoalteromonas</taxon>
    </lineage>
</organism>
<feature type="transmembrane region" description="Helical" evidence="1">
    <location>
        <begin position="52"/>
        <end position="72"/>
    </location>
</feature>
<dbReference type="EMBL" id="BJUM01000004">
    <property type="protein sequence ID" value="GEK53662.1"/>
    <property type="molecule type" value="Genomic_DNA"/>
</dbReference>
<feature type="transmembrane region" description="Helical" evidence="1">
    <location>
        <begin position="12"/>
        <end position="32"/>
    </location>
</feature>
<keyword evidence="1" id="KW-0472">Membrane</keyword>
<dbReference type="AlphaFoldDB" id="A0A510XRK9"/>
<proteinExistence type="predicted"/>